<gene>
    <name evidence="2" type="ORF">OG579_10655</name>
</gene>
<dbReference type="PANTHER" id="PTHR30157">
    <property type="entry name" value="FERRIC REDUCTASE, NADPH-DEPENDENT"/>
    <property type="match status" value="1"/>
</dbReference>
<dbReference type="InterPro" id="IPR007037">
    <property type="entry name" value="SIP_rossman_dom"/>
</dbReference>
<dbReference type="AlphaFoldDB" id="A0AAU4JWU5"/>
<evidence type="ECO:0000259" key="1">
    <source>
        <dbReference type="PROSITE" id="PS51384"/>
    </source>
</evidence>
<dbReference type="KEGG" id="whr:OG579_10655"/>
<accession>A0AAU4JWU5</accession>
<dbReference type="Gene3D" id="3.40.50.80">
    <property type="entry name" value="Nucleotide-binding domain of ferredoxin-NADP reductase (FNR) module"/>
    <property type="match status" value="1"/>
</dbReference>
<protein>
    <submittedName>
        <fullName evidence="2">Siderophore-interacting protein</fullName>
    </submittedName>
</protein>
<dbReference type="Proteomes" id="UP001432128">
    <property type="component" value="Chromosome"/>
</dbReference>
<dbReference type="Pfam" id="PF04954">
    <property type="entry name" value="SIP"/>
    <property type="match status" value="1"/>
</dbReference>
<proteinExistence type="predicted"/>
<dbReference type="CDD" id="cd06193">
    <property type="entry name" value="siderophore_interacting"/>
    <property type="match status" value="1"/>
</dbReference>
<keyword evidence="3" id="KW-1185">Reference proteome</keyword>
<sequence>MGTVFGAVVAISDPAPRIRRLVFDVPSLADLGLPGDGDDAVGIYFPEPGKAAPPAMECRDGVWAYFDPDTAPHGRNYSIRTAGPGPRQITVDIVLHERGIASDFARSASIGDQVVLAHARSWYHPDPAAQWQLLVADLSGLPALARIIEEWPGDTPGIAIVEVADEADLAYLPSHPDVTLITSVGTGNGYAASALADRIRSLEHPAGRGYCWFAAEASESRAVRKHLRRDHSWAREQYDIIGYWRFDSETWDKKFESMSDELVAVYSQALADGKGDKIASEEFDLALERVGL</sequence>
<organism evidence="2 3">
    <name type="scientific">Williamsia herbipolensis</name>
    <dbReference type="NCBI Taxonomy" id="1603258"/>
    <lineage>
        <taxon>Bacteria</taxon>
        <taxon>Bacillati</taxon>
        <taxon>Actinomycetota</taxon>
        <taxon>Actinomycetes</taxon>
        <taxon>Mycobacteriales</taxon>
        <taxon>Nocardiaceae</taxon>
        <taxon>Williamsia</taxon>
    </lineage>
</organism>
<dbReference type="InterPro" id="IPR039261">
    <property type="entry name" value="FNR_nucleotide-bd"/>
</dbReference>
<dbReference type="PROSITE" id="PS51384">
    <property type="entry name" value="FAD_FR"/>
    <property type="match status" value="1"/>
</dbReference>
<evidence type="ECO:0000313" key="2">
    <source>
        <dbReference type="EMBL" id="WUM18225.1"/>
    </source>
</evidence>
<dbReference type="EMBL" id="CP108021">
    <property type="protein sequence ID" value="WUM18225.1"/>
    <property type="molecule type" value="Genomic_DNA"/>
</dbReference>
<dbReference type="Pfam" id="PF08021">
    <property type="entry name" value="FAD_binding_9"/>
    <property type="match status" value="1"/>
</dbReference>
<dbReference type="SUPFAM" id="SSF63380">
    <property type="entry name" value="Riboflavin synthase domain-like"/>
    <property type="match status" value="1"/>
</dbReference>
<feature type="domain" description="FAD-binding FR-type" evidence="1">
    <location>
        <begin position="1"/>
        <end position="126"/>
    </location>
</feature>
<dbReference type="InterPro" id="IPR013113">
    <property type="entry name" value="SIP_FAD-bd"/>
</dbReference>
<reference evidence="2 3" key="1">
    <citation type="submission" date="2022-10" db="EMBL/GenBank/DDBJ databases">
        <title>The complete genomes of actinobacterial strains from the NBC collection.</title>
        <authorList>
            <person name="Joergensen T.S."/>
            <person name="Alvarez Arevalo M."/>
            <person name="Sterndorff E.B."/>
            <person name="Faurdal D."/>
            <person name="Vuksanovic O."/>
            <person name="Mourched A.-S."/>
            <person name="Charusanti P."/>
            <person name="Shaw S."/>
            <person name="Blin K."/>
            <person name="Weber T."/>
        </authorList>
    </citation>
    <scope>NUCLEOTIDE SEQUENCE [LARGE SCALE GENOMIC DNA]</scope>
    <source>
        <strain evidence="2 3">NBC_00319</strain>
    </source>
</reference>
<dbReference type="InterPro" id="IPR017938">
    <property type="entry name" value="Riboflavin_synthase-like_b-brl"/>
</dbReference>
<evidence type="ECO:0000313" key="3">
    <source>
        <dbReference type="Proteomes" id="UP001432128"/>
    </source>
</evidence>
<dbReference type="InterPro" id="IPR039374">
    <property type="entry name" value="SIP_fam"/>
</dbReference>
<name>A0AAU4JWU5_9NOCA</name>
<dbReference type="InterPro" id="IPR017927">
    <property type="entry name" value="FAD-bd_FR_type"/>
</dbReference>
<dbReference type="RefSeq" id="WP_328855915.1">
    <property type="nucleotide sequence ID" value="NZ_CP108021.1"/>
</dbReference>
<dbReference type="Gene3D" id="2.40.30.10">
    <property type="entry name" value="Translation factors"/>
    <property type="match status" value="1"/>
</dbReference>
<dbReference type="GO" id="GO:0016491">
    <property type="term" value="F:oxidoreductase activity"/>
    <property type="evidence" value="ECO:0007669"/>
    <property type="project" value="InterPro"/>
</dbReference>
<dbReference type="PANTHER" id="PTHR30157:SF0">
    <property type="entry name" value="NADPH-DEPENDENT FERRIC-CHELATE REDUCTASE"/>
    <property type="match status" value="1"/>
</dbReference>